<dbReference type="eggNOG" id="arCOG10869">
    <property type="taxonomic scope" value="Archaea"/>
</dbReference>
<feature type="region of interest" description="Disordered" evidence="1">
    <location>
        <begin position="175"/>
        <end position="194"/>
    </location>
</feature>
<evidence type="ECO:0000313" key="3">
    <source>
        <dbReference type="Proteomes" id="UP000011607"/>
    </source>
</evidence>
<gene>
    <name evidence="2" type="ORF">C446_03144</name>
</gene>
<proteinExistence type="predicted"/>
<name>M0MGF1_9EURY</name>
<dbReference type="Proteomes" id="UP000011607">
    <property type="component" value="Unassembled WGS sequence"/>
</dbReference>
<reference evidence="2 3" key="1">
    <citation type="journal article" date="2014" name="PLoS Genet.">
        <title>Phylogenetically driven sequencing of extremely halophilic archaea reveals strategies for static and dynamic osmo-response.</title>
        <authorList>
            <person name="Becker E.A."/>
            <person name="Seitzer P.M."/>
            <person name="Tritt A."/>
            <person name="Larsen D."/>
            <person name="Krusor M."/>
            <person name="Yao A.I."/>
            <person name="Wu D."/>
            <person name="Madern D."/>
            <person name="Eisen J.A."/>
            <person name="Darling A.E."/>
            <person name="Facciotti M.T."/>
        </authorList>
    </citation>
    <scope>NUCLEOTIDE SEQUENCE [LARGE SCALE GENOMIC DNA]</scope>
    <source>
        <strain evidence="2 3">JCM 10879</strain>
    </source>
</reference>
<evidence type="ECO:0000256" key="1">
    <source>
        <dbReference type="SAM" id="MobiDB-lite"/>
    </source>
</evidence>
<comment type="caution">
    <text evidence="2">The sequence shown here is derived from an EMBL/GenBank/DDBJ whole genome shotgun (WGS) entry which is preliminary data.</text>
</comment>
<organism evidence="2 3">
    <name type="scientific">Halobiforma nitratireducens JCM 10879</name>
    <dbReference type="NCBI Taxonomy" id="1227454"/>
    <lineage>
        <taxon>Archaea</taxon>
        <taxon>Methanobacteriati</taxon>
        <taxon>Methanobacteriota</taxon>
        <taxon>Stenosarchaea group</taxon>
        <taxon>Halobacteria</taxon>
        <taxon>Halobacteriales</taxon>
        <taxon>Natrialbaceae</taxon>
        <taxon>Halobiforma</taxon>
    </lineage>
</organism>
<accession>M0MGF1</accession>
<protein>
    <submittedName>
        <fullName evidence="2">Transposase</fullName>
    </submittedName>
</protein>
<evidence type="ECO:0000313" key="2">
    <source>
        <dbReference type="EMBL" id="EMA43779.1"/>
    </source>
</evidence>
<feature type="non-terminal residue" evidence="2">
    <location>
        <position position="1"/>
    </location>
</feature>
<dbReference type="AlphaFoldDB" id="M0MGF1"/>
<dbReference type="EMBL" id="AOMA01000038">
    <property type="protein sequence ID" value="EMA43779.1"/>
    <property type="molecule type" value="Genomic_DNA"/>
</dbReference>
<sequence>SDEPLVVNRMGTDVHVQRAPKNKDALETLAMLEIENEEEDHSDFRETQNQNRIQYLRETINEVYSETNTVDDAEDISELEKRLRFKELNEKLDDKVTDVGLTEDQQKKLERKIDTGEWLDYGTPVAAFLSARVIEPLAGLVTGLGITALKKKFGSLDGDIEERFEKLTRQLEEEGYLTGDDLEGVGSSGEVTDQ</sequence>
<keyword evidence="3" id="KW-1185">Reference proteome</keyword>